<comment type="subcellular location">
    <subcellularLocation>
        <location evidence="1">Cytoplasm</location>
    </subcellularLocation>
</comment>
<keyword evidence="4" id="KW-0132">Cell division</keyword>
<evidence type="ECO:0000256" key="1">
    <source>
        <dbReference type="ARBA" id="ARBA00004496"/>
    </source>
</evidence>
<evidence type="ECO:0000256" key="2">
    <source>
        <dbReference type="ARBA" id="ARBA00009008"/>
    </source>
</evidence>
<dbReference type="GO" id="GO:0051301">
    <property type="term" value="P:cell division"/>
    <property type="evidence" value="ECO:0007669"/>
    <property type="project" value="UniProtKB-KW"/>
</dbReference>
<evidence type="ECO:0000256" key="5">
    <source>
        <dbReference type="ARBA" id="ARBA00023054"/>
    </source>
</evidence>
<dbReference type="Gene3D" id="6.10.250.660">
    <property type="match status" value="1"/>
</dbReference>
<dbReference type="Gene3D" id="1.20.5.620">
    <property type="entry name" value="F1F0 ATP synthase subunit B, membrane domain"/>
    <property type="match status" value="1"/>
</dbReference>
<dbReference type="InterPro" id="IPR036008">
    <property type="entry name" value="Aconitase_4Fe-4S_dom"/>
</dbReference>
<dbReference type="InterPro" id="IPR018136">
    <property type="entry name" value="Aconitase_4Fe-4S_BS"/>
</dbReference>
<feature type="coiled-coil region" evidence="7">
    <location>
        <begin position="63"/>
        <end position="158"/>
    </location>
</feature>
<reference evidence="8" key="1">
    <citation type="journal article" date="2014" name="Front. Microbiol.">
        <title>High frequency of phylogenetically diverse reductive dehalogenase-homologous genes in deep subseafloor sedimentary metagenomes.</title>
        <authorList>
            <person name="Kawai M."/>
            <person name="Futagami T."/>
            <person name="Toyoda A."/>
            <person name="Takaki Y."/>
            <person name="Nishi S."/>
            <person name="Hori S."/>
            <person name="Arai W."/>
            <person name="Tsubouchi T."/>
            <person name="Morono Y."/>
            <person name="Uchiyama I."/>
            <person name="Ito T."/>
            <person name="Fujiyama A."/>
            <person name="Inagaki F."/>
            <person name="Takami H."/>
        </authorList>
    </citation>
    <scope>NUCLEOTIDE SEQUENCE</scope>
    <source>
        <strain evidence="8">Expedition CK06-06</strain>
    </source>
</reference>
<keyword evidence="5 7" id="KW-0175">Coiled coil</keyword>
<evidence type="ECO:0000256" key="4">
    <source>
        <dbReference type="ARBA" id="ARBA00022618"/>
    </source>
</evidence>
<evidence type="ECO:0008006" key="9">
    <source>
        <dbReference type="Google" id="ProtNLM"/>
    </source>
</evidence>
<keyword evidence="6" id="KW-0131">Cell cycle</keyword>
<dbReference type="InterPro" id="IPR007793">
    <property type="entry name" value="DivIVA_fam"/>
</dbReference>
<dbReference type="PANTHER" id="PTHR35794:SF2">
    <property type="entry name" value="CELL DIVISION PROTEIN DIVIVA"/>
    <property type="match status" value="1"/>
</dbReference>
<comment type="caution">
    <text evidence="8">The sequence shown here is derived from an EMBL/GenBank/DDBJ whole genome shotgun (WGS) entry which is preliminary data.</text>
</comment>
<dbReference type="GO" id="GO:0005737">
    <property type="term" value="C:cytoplasm"/>
    <property type="evidence" value="ECO:0007669"/>
    <property type="project" value="UniProtKB-SubCell"/>
</dbReference>
<evidence type="ECO:0000313" key="8">
    <source>
        <dbReference type="EMBL" id="GAH70762.1"/>
    </source>
</evidence>
<organism evidence="8">
    <name type="scientific">marine sediment metagenome</name>
    <dbReference type="NCBI Taxonomy" id="412755"/>
    <lineage>
        <taxon>unclassified sequences</taxon>
        <taxon>metagenomes</taxon>
        <taxon>ecological metagenomes</taxon>
    </lineage>
</organism>
<dbReference type="PANTHER" id="PTHR35794">
    <property type="entry name" value="CELL DIVISION PROTEIN DIVIVA"/>
    <property type="match status" value="1"/>
</dbReference>
<accession>X1HMP7</accession>
<comment type="similarity">
    <text evidence="2">Belongs to the DivIVA family.</text>
</comment>
<keyword evidence="3" id="KW-0963">Cytoplasm</keyword>
<dbReference type="SUPFAM" id="SSF53732">
    <property type="entry name" value="Aconitase iron-sulfur domain"/>
    <property type="match status" value="1"/>
</dbReference>
<dbReference type="InterPro" id="IPR019933">
    <property type="entry name" value="DivIVA_domain"/>
</dbReference>
<dbReference type="Pfam" id="PF05103">
    <property type="entry name" value="DivIVA"/>
    <property type="match status" value="1"/>
</dbReference>
<proteinExistence type="inferred from homology"/>
<name>X1HMP7_9ZZZZ</name>
<protein>
    <recommendedName>
        <fullName evidence="9">DivIVA domain-containing protein</fullName>
    </recommendedName>
</protein>
<evidence type="ECO:0000256" key="6">
    <source>
        <dbReference type="ARBA" id="ARBA00023306"/>
    </source>
</evidence>
<evidence type="ECO:0000256" key="7">
    <source>
        <dbReference type="SAM" id="Coils"/>
    </source>
</evidence>
<dbReference type="PROSITE" id="PS00450">
    <property type="entry name" value="ACONITASE_1"/>
    <property type="match status" value="1"/>
</dbReference>
<sequence length="182" mass="20860">MAGLELNQVFLGSCTNGREDDIAVASEIIKGKRDIHKQEFKTGMRGYDKDEVDAFLQMIAEQLEETLNDNAGLHDRVKELEVKTGEYHKLERNLEETLLAAQKVTEQMKGNADKEAQVILREAELKAEKIIAEASKESERYRQEITALRSQRDQMLAQFKAILEQNYRFLKAITDSTEPKKE</sequence>
<gene>
    <name evidence="8" type="ORF">S03H2_49230</name>
</gene>
<dbReference type="EMBL" id="BARU01031094">
    <property type="protein sequence ID" value="GAH70762.1"/>
    <property type="molecule type" value="Genomic_DNA"/>
</dbReference>
<evidence type="ECO:0000256" key="3">
    <source>
        <dbReference type="ARBA" id="ARBA00022490"/>
    </source>
</evidence>
<dbReference type="AlphaFoldDB" id="X1HMP7"/>
<dbReference type="NCBIfam" id="TIGR03544">
    <property type="entry name" value="DivI1A_domain"/>
    <property type="match status" value="1"/>
</dbReference>